<feature type="transmembrane region" description="Helical" evidence="1">
    <location>
        <begin position="252"/>
        <end position="280"/>
    </location>
</feature>
<feature type="transmembrane region" description="Helical" evidence="1">
    <location>
        <begin position="746"/>
        <end position="764"/>
    </location>
</feature>
<dbReference type="KEGG" id="svp:Pan189_00260"/>
<dbReference type="GO" id="GO:0140359">
    <property type="term" value="F:ABC-type transporter activity"/>
    <property type="evidence" value="ECO:0007669"/>
    <property type="project" value="InterPro"/>
</dbReference>
<reference evidence="3 4" key="1">
    <citation type="submission" date="2019-02" db="EMBL/GenBank/DDBJ databases">
        <title>Deep-cultivation of Planctomycetes and their phenomic and genomic characterization uncovers novel biology.</title>
        <authorList>
            <person name="Wiegand S."/>
            <person name="Jogler M."/>
            <person name="Boedeker C."/>
            <person name="Pinto D."/>
            <person name="Vollmers J."/>
            <person name="Rivas-Marin E."/>
            <person name="Kohn T."/>
            <person name="Peeters S.H."/>
            <person name="Heuer A."/>
            <person name="Rast P."/>
            <person name="Oberbeckmann S."/>
            <person name="Bunk B."/>
            <person name="Jeske O."/>
            <person name="Meyerdierks A."/>
            <person name="Storesund J.E."/>
            <person name="Kallscheuer N."/>
            <person name="Luecker S."/>
            <person name="Lage O.M."/>
            <person name="Pohl T."/>
            <person name="Merkel B.J."/>
            <person name="Hornburger P."/>
            <person name="Mueller R.-W."/>
            <person name="Bruemmer F."/>
            <person name="Labrenz M."/>
            <person name="Spormann A.M."/>
            <person name="Op den Camp H."/>
            <person name="Overmann J."/>
            <person name="Amann R."/>
            <person name="Jetten M.S.M."/>
            <person name="Mascher T."/>
            <person name="Medema M.H."/>
            <person name="Devos D.P."/>
            <person name="Kaster A.-K."/>
            <person name="Ovreas L."/>
            <person name="Rohde M."/>
            <person name="Galperin M.Y."/>
            <person name="Jogler C."/>
        </authorList>
    </citation>
    <scope>NUCLEOTIDE SEQUENCE [LARGE SCALE GENOMIC DNA]</scope>
    <source>
        <strain evidence="3 4">Pan189</strain>
    </source>
</reference>
<dbReference type="InterPro" id="IPR015943">
    <property type="entry name" value="WD40/YVTN_repeat-like_dom_sf"/>
</dbReference>
<dbReference type="EMBL" id="CP036268">
    <property type="protein sequence ID" value="QDT35673.1"/>
    <property type="molecule type" value="Genomic_DNA"/>
</dbReference>
<dbReference type="AlphaFoldDB" id="A0A517QVN0"/>
<dbReference type="GO" id="GO:0005886">
    <property type="term" value="C:plasma membrane"/>
    <property type="evidence" value="ECO:0007669"/>
    <property type="project" value="UniProtKB-SubCell"/>
</dbReference>
<dbReference type="Pfam" id="PF10647">
    <property type="entry name" value="Gmad1"/>
    <property type="match status" value="1"/>
</dbReference>
<evidence type="ECO:0000259" key="2">
    <source>
        <dbReference type="Pfam" id="PF10647"/>
    </source>
</evidence>
<dbReference type="Gene3D" id="2.130.10.10">
    <property type="entry name" value="YVTN repeat-like/Quinoprotein amine dehydrogenase"/>
    <property type="match status" value="1"/>
</dbReference>
<gene>
    <name evidence="3" type="ORF">Pan189_00260</name>
</gene>
<feature type="transmembrane region" description="Helical" evidence="1">
    <location>
        <begin position="205"/>
        <end position="231"/>
    </location>
</feature>
<dbReference type="Proteomes" id="UP000317318">
    <property type="component" value="Chromosome"/>
</dbReference>
<keyword evidence="1" id="KW-0472">Membrane</keyword>
<dbReference type="SUPFAM" id="SSF50969">
    <property type="entry name" value="YVTN repeat-like/Quinoprotein amine dehydrogenase"/>
    <property type="match status" value="1"/>
</dbReference>
<evidence type="ECO:0000256" key="1">
    <source>
        <dbReference type="SAM" id="Phobius"/>
    </source>
</evidence>
<name>A0A517QVN0_9PLAN</name>
<evidence type="ECO:0000313" key="4">
    <source>
        <dbReference type="Proteomes" id="UP000317318"/>
    </source>
</evidence>
<protein>
    <submittedName>
        <fullName evidence="3">ABC-2 family transporter protein</fullName>
    </submittedName>
</protein>
<proteinExistence type="predicted"/>
<keyword evidence="4" id="KW-1185">Reference proteome</keyword>
<feature type="transmembrane region" description="Helical" evidence="1">
    <location>
        <begin position="20"/>
        <end position="40"/>
    </location>
</feature>
<dbReference type="Pfam" id="PF12679">
    <property type="entry name" value="ABC2_membrane_2"/>
    <property type="match status" value="1"/>
</dbReference>
<dbReference type="RefSeq" id="WP_145361947.1">
    <property type="nucleotide sequence ID" value="NZ_CP036268.1"/>
</dbReference>
<feature type="transmembrane region" description="Helical" evidence="1">
    <location>
        <begin position="286"/>
        <end position="308"/>
    </location>
</feature>
<accession>A0A517QVN0</accession>
<dbReference type="InterPro" id="IPR018910">
    <property type="entry name" value="LpqB_C"/>
</dbReference>
<organism evidence="3 4">
    <name type="scientific">Stratiformator vulcanicus</name>
    <dbReference type="NCBI Taxonomy" id="2527980"/>
    <lineage>
        <taxon>Bacteria</taxon>
        <taxon>Pseudomonadati</taxon>
        <taxon>Planctomycetota</taxon>
        <taxon>Planctomycetia</taxon>
        <taxon>Planctomycetales</taxon>
        <taxon>Planctomycetaceae</taxon>
        <taxon>Stratiformator</taxon>
    </lineage>
</organism>
<sequence length="769" mass="85039">MRPYLAIVKDSFREALANRILWVVLVAITLLLVLLAPLTIQEVKATRIAPREILAPIPLLNAIYLEREAADDGASPASRIWSLLDDTDRKFIRQTVEPSDDSGGSRRFIRAETSGVLQSVIESPDLYDRDAWGDVQLKEDLAAEAEQSDLSGEALKARNRKLVAAAFPGFIRLQTDSAFQVYYLWFDLFEPIPVTADQIEQSIRLIVVSLNSWLVGGVGVMVAILVTANIVPRTFEPGEITLLLSKPISRTMLFVTKYLGGCAFALVCAAYLMAGLFLILGVMHQIWAFGLVWCIPLYVFVFSVYYAVSAAVGALTRSAILSVVATICFWLLLFGLGTAKGTLDELVIKPISLTEIIPAGDDLFTVNGNREVLLWDASQKSWNQVFAGEQTPGPAMLRRQMLASQRVLPQYDASRDLLISNEETPHQFGANGSLNLLAGRPENGWYRERIGVAPDLIKDVLIDPDGRVLCVTRSGVYEFTGEFQEQPEKGWVEGAIGNIFGSSDKNFRQLTPDDMAQFRRPFSIAMHLDSGDLALYAAGELIVLQKQDDGTFEPSRPTELDVDGPGLVGFGKQVVVVTEEGRARFFEPDDLSPRGEVEAFDAAPRSVAVSPDGQLIAVVSHDRSYALLRIDDGGKPEVVRRRGNIGAAAFGDDGRLYVADDYRQVTSIVPDDRSDPERFSQPDDIFLRVYRYGIWPLYTVLPKPAQMDELATYLMTEQKSLTLTEEEAGANSLEADRVELNLWGPLRSNVIFIAVVLGLTSFVISRRDY</sequence>
<keyword evidence="1" id="KW-1133">Transmembrane helix</keyword>
<dbReference type="PANTHER" id="PTHR43471">
    <property type="entry name" value="ABC TRANSPORTER PERMEASE"/>
    <property type="match status" value="1"/>
</dbReference>
<dbReference type="InterPro" id="IPR011044">
    <property type="entry name" value="Quino_amine_DH_bsu"/>
</dbReference>
<evidence type="ECO:0000313" key="3">
    <source>
        <dbReference type="EMBL" id="QDT35673.1"/>
    </source>
</evidence>
<keyword evidence="1" id="KW-0812">Transmembrane</keyword>
<feature type="transmembrane region" description="Helical" evidence="1">
    <location>
        <begin position="320"/>
        <end position="339"/>
    </location>
</feature>
<dbReference type="OrthoDB" id="260214at2"/>
<feature type="domain" description="Lipoprotein LpqB C-terminal" evidence="2">
    <location>
        <begin position="598"/>
        <end position="672"/>
    </location>
</feature>